<accession>A0ABP8E9M5</accession>
<dbReference type="EMBL" id="BAABAV010000001">
    <property type="protein sequence ID" value="GAA4268925.1"/>
    <property type="molecule type" value="Genomic_DNA"/>
</dbReference>
<gene>
    <name evidence="2" type="ORF">GCM10022257_10260</name>
</gene>
<dbReference type="Pfam" id="PF13517">
    <property type="entry name" value="FG-GAP_3"/>
    <property type="match status" value="3"/>
</dbReference>
<evidence type="ECO:0000313" key="3">
    <source>
        <dbReference type="Proteomes" id="UP001500027"/>
    </source>
</evidence>
<evidence type="ECO:0000256" key="1">
    <source>
        <dbReference type="ARBA" id="ARBA00022729"/>
    </source>
</evidence>
<sequence>MRNIHLLYIFLIALVFTNCKEVSPKQPTVNSSSTKAYWVDKTDTYLPETAEWTNRVEVADINGDGRIDILCANGGNYSEPGAPESIRVFINKGIDTKFEEITENIFAQNKFLSRVIKVRDINNDSIPDIILGTTYQTQSQLYLGTGNGNFKNVTATHFPKIKASIGDMELGDVDFDGNLDIVLSDWGEGTNMNNSGGRTMLWINDGTGKFTDVTETHMPEILIQFSWDLEFIDFDNDFDLDIAISCKRCATSRIFVNDGKGAFKDKRLLPAYTNNYDFEVMDINNDGFLDLITVNDGEIVGGKSFSRREHIFLNKEGKRFEDLTHELWSDEDNIGEDDNNIVFLDFDSDGDPDFLISSLTGEDRLLLNDGNGKFSLKQPVLFGNPTPLTLSMVLGDINNDKKLDIIMGQGEGKKGIEERIFIGKDINPDSASPIISHFRIIENHKKNIKTIMARIHNNKSPNMPEDWESVLVFVKGSNEPIPMVWYGENLWATSVDIKYDSKDISICATDYSGNKTCKQLI</sequence>
<keyword evidence="1" id="KW-0732">Signal</keyword>
<comment type="caution">
    <text evidence="2">The sequence shown here is derived from an EMBL/GenBank/DDBJ whole genome shotgun (WGS) entry which is preliminary data.</text>
</comment>
<dbReference type="InterPro" id="IPR013517">
    <property type="entry name" value="FG-GAP"/>
</dbReference>
<organism evidence="2 3">
    <name type="scientific">Hyunsoonleella aestuarii</name>
    <dbReference type="NCBI Taxonomy" id="912802"/>
    <lineage>
        <taxon>Bacteria</taxon>
        <taxon>Pseudomonadati</taxon>
        <taxon>Bacteroidota</taxon>
        <taxon>Flavobacteriia</taxon>
        <taxon>Flavobacteriales</taxon>
        <taxon>Flavobacteriaceae</taxon>
    </lineage>
</organism>
<keyword evidence="3" id="KW-1185">Reference proteome</keyword>
<dbReference type="PANTHER" id="PTHR46580">
    <property type="entry name" value="SENSOR KINASE-RELATED"/>
    <property type="match status" value="1"/>
</dbReference>
<dbReference type="SUPFAM" id="SSF69318">
    <property type="entry name" value="Integrin alpha N-terminal domain"/>
    <property type="match status" value="2"/>
</dbReference>
<dbReference type="Gene3D" id="2.130.10.130">
    <property type="entry name" value="Integrin alpha, N-terminal"/>
    <property type="match status" value="2"/>
</dbReference>
<dbReference type="InterPro" id="IPR028994">
    <property type="entry name" value="Integrin_alpha_N"/>
</dbReference>
<dbReference type="Proteomes" id="UP001500027">
    <property type="component" value="Unassembled WGS sequence"/>
</dbReference>
<dbReference type="PANTHER" id="PTHR46580:SF4">
    <property type="entry name" value="ATP_GTP-BINDING PROTEIN"/>
    <property type="match status" value="1"/>
</dbReference>
<evidence type="ECO:0000313" key="2">
    <source>
        <dbReference type="EMBL" id="GAA4268925.1"/>
    </source>
</evidence>
<name>A0ABP8E9M5_9FLAO</name>
<proteinExistence type="predicted"/>
<reference evidence="3" key="1">
    <citation type="journal article" date="2019" name="Int. J. Syst. Evol. Microbiol.">
        <title>The Global Catalogue of Microorganisms (GCM) 10K type strain sequencing project: providing services to taxonomists for standard genome sequencing and annotation.</title>
        <authorList>
            <consortium name="The Broad Institute Genomics Platform"/>
            <consortium name="The Broad Institute Genome Sequencing Center for Infectious Disease"/>
            <person name="Wu L."/>
            <person name="Ma J."/>
        </authorList>
    </citation>
    <scope>NUCLEOTIDE SEQUENCE [LARGE SCALE GENOMIC DNA]</scope>
    <source>
        <strain evidence="3">JCM 17452</strain>
    </source>
</reference>
<evidence type="ECO:0008006" key="4">
    <source>
        <dbReference type="Google" id="ProtNLM"/>
    </source>
</evidence>
<dbReference type="RefSeq" id="WP_139001149.1">
    <property type="nucleotide sequence ID" value="NZ_BAABAV010000001.1"/>
</dbReference>
<protein>
    <recommendedName>
        <fullName evidence="4">VCBS repeat-containing protein</fullName>
    </recommendedName>
</protein>